<dbReference type="Pfam" id="PF03442">
    <property type="entry name" value="CBM_X2"/>
    <property type="match status" value="1"/>
</dbReference>
<keyword evidence="3 9" id="KW-0378">Hydrolase</keyword>
<dbReference type="GO" id="GO:0071555">
    <property type="term" value="P:cell wall organization"/>
    <property type="evidence" value="ECO:0007669"/>
    <property type="project" value="UniProtKB-KW"/>
</dbReference>
<dbReference type="GO" id="GO:0009986">
    <property type="term" value="C:cell surface"/>
    <property type="evidence" value="ECO:0007669"/>
    <property type="project" value="TreeGrafter"/>
</dbReference>
<evidence type="ECO:0000256" key="1">
    <source>
        <dbReference type="ARBA" id="ARBA00005641"/>
    </source>
</evidence>
<protein>
    <submittedName>
        <fullName evidence="13">Glycoside hydrolase family 5 protein</fullName>
    </submittedName>
</protein>
<comment type="similarity">
    <text evidence="1 9">Belongs to the glycosyl hydrolase 5 (cellulase A) family.</text>
</comment>
<dbReference type="GO" id="GO:0008422">
    <property type="term" value="F:beta-glucosidase activity"/>
    <property type="evidence" value="ECO:0007669"/>
    <property type="project" value="TreeGrafter"/>
</dbReference>
<proteinExistence type="inferred from homology"/>
<dbReference type="Pfam" id="PF00150">
    <property type="entry name" value="Cellulase"/>
    <property type="match status" value="1"/>
</dbReference>
<evidence type="ECO:0000256" key="2">
    <source>
        <dbReference type="ARBA" id="ARBA00022729"/>
    </source>
</evidence>
<keyword evidence="7" id="KW-0961">Cell wall biogenesis/degradation</keyword>
<feature type="chain" id="PRO_5025359247" evidence="10">
    <location>
        <begin position="26"/>
        <end position="606"/>
    </location>
</feature>
<dbReference type="PIRSF" id="PIRSF001043">
    <property type="entry name" value="Endoglucanase_B"/>
    <property type="match status" value="1"/>
</dbReference>
<evidence type="ECO:0000256" key="5">
    <source>
        <dbReference type="ARBA" id="ARBA00023277"/>
    </source>
</evidence>
<dbReference type="Gene3D" id="2.60.40.10">
    <property type="entry name" value="Immunoglobulins"/>
    <property type="match status" value="1"/>
</dbReference>
<dbReference type="Proteomes" id="UP000799440">
    <property type="component" value="Unassembled WGS sequence"/>
</dbReference>
<feature type="domain" description="Glycoside hydrolase family 5" evidence="11">
    <location>
        <begin position="87"/>
        <end position="357"/>
    </location>
</feature>
<evidence type="ECO:0000256" key="3">
    <source>
        <dbReference type="ARBA" id="ARBA00022801"/>
    </source>
</evidence>
<keyword evidence="4" id="KW-0136">Cellulose degradation</keyword>
<dbReference type="Gene3D" id="3.20.20.80">
    <property type="entry name" value="Glycosidases"/>
    <property type="match status" value="1"/>
</dbReference>
<dbReference type="FunFam" id="3.20.20.80:FF:000152">
    <property type="entry name" value="Extracellular endoglucanase"/>
    <property type="match status" value="1"/>
</dbReference>
<dbReference type="GO" id="GO:0030245">
    <property type="term" value="P:cellulose catabolic process"/>
    <property type="evidence" value="ECO:0007669"/>
    <property type="project" value="UniProtKB-KW"/>
</dbReference>
<reference evidence="13" key="1">
    <citation type="journal article" date="2020" name="Stud. Mycol.">
        <title>101 Dothideomycetes genomes: a test case for predicting lifestyles and emergence of pathogens.</title>
        <authorList>
            <person name="Haridas S."/>
            <person name="Albert R."/>
            <person name="Binder M."/>
            <person name="Bloem J."/>
            <person name="Labutti K."/>
            <person name="Salamov A."/>
            <person name="Andreopoulos B."/>
            <person name="Baker S."/>
            <person name="Barry K."/>
            <person name="Bills G."/>
            <person name="Bluhm B."/>
            <person name="Cannon C."/>
            <person name="Castanera R."/>
            <person name="Culley D."/>
            <person name="Daum C."/>
            <person name="Ezra D."/>
            <person name="Gonzalez J."/>
            <person name="Henrissat B."/>
            <person name="Kuo A."/>
            <person name="Liang C."/>
            <person name="Lipzen A."/>
            <person name="Lutzoni F."/>
            <person name="Magnuson J."/>
            <person name="Mondo S."/>
            <person name="Nolan M."/>
            <person name="Ohm R."/>
            <person name="Pangilinan J."/>
            <person name="Park H.-J."/>
            <person name="Ramirez L."/>
            <person name="Alfaro M."/>
            <person name="Sun H."/>
            <person name="Tritt A."/>
            <person name="Yoshinaga Y."/>
            <person name="Zwiers L.-H."/>
            <person name="Turgeon B."/>
            <person name="Goodwin S."/>
            <person name="Spatafora J."/>
            <person name="Crous P."/>
            <person name="Grigoriev I."/>
        </authorList>
    </citation>
    <scope>NUCLEOTIDE SEQUENCE</scope>
    <source>
        <strain evidence="13">CBS 119925</strain>
    </source>
</reference>
<dbReference type="InterPro" id="IPR001547">
    <property type="entry name" value="Glyco_hydro_5"/>
</dbReference>
<keyword evidence="14" id="KW-1185">Reference proteome</keyword>
<evidence type="ECO:0000313" key="13">
    <source>
        <dbReference type="EMBL" id="KAF2747496.1"/>
    </source>
</evidence>
<dbReference type="InterPro" id="IPR005102">
    <property type="entry name" value="Carbo-bd_X2"/>
</dbReference>
<dbReference type="InterPro" id="IPR014756">
    <property type="entry name" value="Ig_E-set"/>
</dbReference>
<dbReference type="AlphaFoldDB" id="A0A6A6VC72"/>
<sequence length="606" mass="66508">MARGQRAMLVGAIATLLQSSIGVAAQSSQTANATAAISSTTTLPSPSSTPLKCSGSFTTISASSFVAAMDPGWNLGNTLDAIEDEGDWNNPPVVGSTFDDIKTAGFKGIRLPVTWAYHFTSESPSWNVDPTWLQRVSDVVNMITSRGFYTIVNVHHDSWIWADVTQPNANITAIEERFYRLWYQVGTKLACKGPKVAFEPINEPPGTTEEHGKQQNRMNEIFLRAINDAGGFNGKRVVTLAGAGSDSIKTSMWFKKPEDLGTRWENPWALQYHYYSPYDFIFSAWGKTTWGNPTELASLINDLTLIRQNFTDIPLIIGEWAASPVATETAARWRYFDVFLRTARSLNTATVLWDNGADFLNRATHTWRDPVALNILRSAVSGKRNALPVSTVDPSATTQSSSAYVYHRKGDNITAVTLPFEFNNNTLVSLSLTNKGKLTKGKHYTVSGESITLTPTLLSSVLTSSSRTGSLANLTLDFRPGADLTVDILQYSTPVFPVTEFQLPPAPEVLNDLHIPVQWAGHNRPATIQAVKADGGYLVDDWTQWLGPLQAGRMTYNGQWDWDADGVILRKAVLEEVRRVGGEVRFVVEFAPRGVGGNNGIVVVRA</sequence>
<name>A0A6A6VC72_9PLEO</name>
<organism evidence="13 14">
    <name type="scientific">Sporormia fimetaria CBS 119925</name>
    <dbReference type="NCBI Taxonomy" id="1340428"/>
    <lineage>
        <taxon>Eukaryota</taxon>
        <taxon>Fungi</taxon>
        <taxon>Dikarya</taxon>
        <taxon>Ascomycota</taxon>
        <taxon>Pezizomycotina</taxon>
        <taxon>Dothideomycetes</taxon>
        <taxon>Pleosporomycetidae</taxon>
        <taxon>Pleosporales</taxon>
        <taxon>Sporormiaceae</taxon>
        <taxon>Sporormia</taxon>
    </lineage>
</organism>
<dbReference type="SUPFAM" id="SSF51445">
    <property type="entry name" value="(Trans)glycosidases"/>
    <property type="match status" value="1"/>
</dbReference>
<evidence type="ECO:0000259" key="11">
    <source>
        <dbReference type="Pfam" id="PF00150"/>
    </source>
</evidence>
<evidence type="ECO:0000256" key="4">
    <source>
        <dbReference type="ARBA" id="ARBA00023001"/>
    </source>
</evidence>
<dbReference type="InterPro" id="IPR017853">
    <property type="entry name" value="GH"/>
</dbReference>
<dbReference type="PANTHER" id="PTHR31297:SF41">
    <property type="entry name" value="ENDOGLUCANASE, PUTATIVE (AFU_ORTHOLOGUE AFUA_5G01830)-RELATED"/>
    <property type="match status" value="1"/>
</dbReference>
<evidence type="ECO:0000313" key="14">
    <source>
        <dbReference type="Proteomes" id="UP000799440"/>
    </source>
</evidence>
<evidence type="ECO:0000259" key="12">
    <source>
        <dbReference type="Pfam" id="PF03442"/>
    </source>
</evidence>
<evidence type="ECO:0000256" key="9">
    <source>
        <dbReference type="RuleBase" id="RU361153"/>
    </source>
</evidence>
<dbReference type="InterPro" id="IPR050386">
    <property type="entry name" value="Glycosyl_hydrolase_5"/>
</dbReference>
<dbReference type="InterPro" id="IPR013783">
    <property type="entry name" value="Ig-like_fold"/>
</dbReference>
<keyword evidence="2 10" id="KW-0732">Signal</keyword>
<dbReference type="UniPathway" id="UPA00164"/>
<evidence type="ECO:0000256" key="10">
    <source>
        <dbReference type="SAM" id="SignalP"/>
    </source>
</evidence>
<dbReference type="PANTHER" id="PTHR31297">
    <property type="entry name" value="GLUCAN ENDO-1,6-BETA-GLUCOSIDASE B"/>
    <property type="match status" value="1"/>
</dbReference>
<gene>
    <name evidence="13" type="ORF">M011DRAFT_477134</name>
</gene>
<dbReference type="EMBL" id="MU006572">
    <property type="protein sequence ID" value="KAF2747496.1"/>
    <property type="molecule type" value="Genomic_DNA"/>
</dbReference>
<keyword evidence="6 9" id="KW-0326">Glycosidase</keyword>
<feature type="signal peptide" evidence="10">
    <location>
        <begin position="1"/>
        <end position="25"/>
    </location>
</feature>
<evidence type="ECO:0000256" key="7">
    <source>
        <dbReference type="ARBA" id="ARBA00023316"/>
    </source>
</evidence>
<evidence type="ECO:0000256" key="8">
    <source>
        <dbReference type="ARBA" id="ARBA00023326"/>
    </source>
</evidence>
<dbReference type="GO" id="GO:0005978">
    <property type="term" value="P:glycogen biosynthetic process"/>
    <property type="evidence" value="ECO:0007669"/>
    <property type="project" value="UniProtKB-UniPathway"/>
</dbReference>
<dbReference type="SUPFAM" id="SSF81296">
    <property type="entry name" value="E set domains"/>
    <property type="match status" value="1"/>
</dbReference>
<dbReference type="InterPro" id="IPR016282">
    <property type="entry name" value="Glyco_hydro_5_endoGlcnase_B"/>
</dbReference>
<accession>A0A6A6VC72</accession>
<evidence type="ECO:0000256" key="6">
    <source>
        <dbReference type="ARBA" id="ARBA00023295"/>
    </source>
</evidence>
<dbReference type="OrthoDB" id="412536at2759"/>
<feature type="domain" description="Carbohydrate binding X2" evidence="12">
    <location>
        <begin position="399"/>
        <end position="488"/>
    </location>
</feature>
<keyword evidence="8" id="KW-0624">Polysaccharide degradation</keyword>
<dbReference type="GO" id="GO:0005576">
    <property type="term" value="C:extracellular region"/>
    <property type="evidence" value="ECO:0007669"/>
    <property type="project" value="TreeGrafter"/>
</dbReference>
<keyword evidence="5" id="KW-0119">Carbohydrate metabolism</keyword>